<reference evidence="2" key="1">
    <citation type="submission" date="2017-01" db="EMBL/GenBank/DDBJ databases">
        <authorList>
            <person name="Varghese N."/>
            <person name="Submissions S."/>
        </authorList>
    </citation>
    <scope>NUCLEOTIDE SEQUENCE [LARGE SCALE GENOMIC DNA]</scope>
    <source>
        <strain evidence="2">CGMCC 1.7737</strain>
    </source>
</reference>
<protein>
    <submittedName>
        <fullName evidence="1">Uncharacterized protein</fullName>
    </submittedName>
</protein>
<evidence type="ECO:0000313" key="1">
    <source>
        <dbReference type="EMBL" id="SIR89088.1"/>
    </source>
</evidence>
<name>A0A1N7ELZ0_9EURY</name>
<keyword evidence="2" id="KW-1185">Reference proteome</keyword>
<accession>A0A1N7ELZ0</accession>
<sequence>MQLLEPLVHWPSLHLHRICDPPSAVNANRLSIISYQSHSENCVIVSDLANDISKFYCHVLFTTPRMLFTPFIDVYP</sequence>
<proteinExistence type="predicted"/>
<gene>
    <name evidence="1" type="ORF">SAMN05421858_4388</name>
</gene>
<dbReference type="Proteomes" id="UP000186914">
    <property type="component" value="Unassembled WGS sequence"/>
</dbReference>
<evidence type="ECO:0000313" key="2">
    <source>
        <dbReference type="Proteomes" id="UP000186914"/>
    </source>
</evidence>
<organism evidence="1 2">
    <name type="scientific">Haladaptatus litoreus</name>
    <dbReference type="NCBI Taxonomy" id="553468"/>
    <lineage>
        <taxon>Archaea</taxon>
        <taxon>Methanobacteriati</taxon>
        <taxon>Methanobacteriota</taxon>
        <taxon>Stenosarchaea group</taxon>
        <taxon>Halobacteria</taxon>
        <taxon>Halobacteriales</taxon>
        <taxon>Haladaptataceae</taxon>
        <taxon>Haladaptatus</taxon>
    </lineage>
</organism>
<dbReference type="AlphaFoldDB" id="A0A1N7ELZ0"/>
<dbReference type="EMBL" id="FTNO01000006">
    <property type="protein sequence ID" value="SIR89088.1"/>
    <property type="molecule type" value="Genomic_DNA"/>
</dbReference>